<dbReference type="RefSeq" id="WP_275684856.1">
    <property type="nucleotide sequence ID" value="NZ_JAJLJH010000010.1"/>
</dbReference>
<evidence type="ECO:0000256" key="1">
    <source>
        <dbReference type="SAM" id="MobiDB-lite"/>
    </source>
</evidence>
<comment type="caution">
    <text evidence="2">The sequence shown here is derived from an EMBL/GenBank/DDBJ whole genome shotgun (WGS) entry which is preliminary data.</text>
</comment>
<keyword evidence="3" id="KW-1185">Reference proteome</keyword>
<dbReference type="Proteomes" id="UP001139353">
    <property type="component" value="Unassembled WGS sequence"/>
</dbReference>
<name>A0A9X1YPQ5_9BURK</name>
<evidence type="ECO:0000313" key="2">
    <source>
        <dbReference type="EMBL" id="MCK9688813.1"/>
    </source>
</evidence>
<dbReference type="EMBL" id="JAJLJH010000010">
    <property type="protein sequence ID" value="MCK9688813.1"/>
    <property type="molecule type" value="Genomic_DNA"/>
</dbReference>
<dbReference type="AlphaFoldDB" id="A0A9X1YPQ5"/>
<gene>
    <name evidence="2" type="ORF">LPC04_24125</name>
</gene>
<accession>A0A9X1YPQ5</accession>
<organism evidence="2 3">
    <name type="scientific">Scleromatobacter humisilvae</name>
    <dbReference type="NCBI Taxonomy" id="2897159"/>
    <lineage>
        <taxon>Bacteria</taxon>
        <taxon>Pseudomonadati</taxon>
        <taxon>Pseudomonadota</taxon>
        <taxon>Betaproteobacteria</taxon>
        <taxon>Burkholderiales</taxon>
        <taxon>Sphaerotilaceae</taxon>
        <taxon>Scleromatobacter</taxon>
    </lineage>
</organism>
<feature type="region of interest" description="Disordered" evidence="1">
    <location>
        <begin position="70"/>
        <end position="96"/>
    </location>
</feature>
<protein>
    <submittedName>
        <fullName evidence="2">Uncharacterized protein</fullName>
    </submittedName>
</protein>
<sequence length="364" mass="38471">MAWSVAGLLIVAAIWLARRAEPALPTATAETVARAPAVPAQSVPASRARVDAPVPASAVAHLANDPRCVIKDPPKTISADASADSGSPVPAPAVDPRAQASRARLLARLAGSADPYANAVAVWLDVDVESDEAHLAGRERKLASMAASTRDPRLYSLALRSCWRHPAHPCDPGLSARRWTELEPANALPWLMMFDEAAERGDLSGMHEAMFHVTQARRLAERADAPLQPILDAASGDVDSLVAARALAERAIGISAAEVGTYGVTACSRATTANANVWQQCLGLADLITRRSDSLLAISLGETLHQRLTGEPKSAERAAALDRMLKAQAALLAASNCDELRDELAVLRRMAIEGEAAVLQDLAR</sequence>
<reference evidence="2" key="1">
    <citation type="submission" date="2021-11" db="EMBL/GenBank/DDBJ databases">
        <title>BS-T2-15 a new species belonging to the Comamonadaceae family isolated from the soil of a French oak forest.</title>
        <authorList>
            <person name="Mieszkin S."/>
            <person name="Alain K."/>
        </authorList>
    </citation>
    <scope>NUCLEOTIDE SEQUENCE</scope>
    <source>
        <strain evidence="2">BS-T2-15</strain>
    </source>
</reference>
<proteinExistence type="predicted"/>
<evidence type="ECO:0000313" key="3">
    <source>
        <dbReference type="Proteomes" id="UP001139353"/>
    </source>
</evidence>